<dbReference type="Proteomes" id="UP000192578">
    <property type="component" value="Unassembled WGS sequence"/>
</dbReference>
<gene>
    <name evidence="3" type="ORF">BV898_16851</name>
</gene>
<keyword evidence="1" id="KW-1133">Transmembrane helix</keyword>
<evidence type="ECO:0000256" key="2">
    <source>
        <dbReference type="SAM" id="SignalP"/>
    </source>
</evidence>
<dbReference type="AlphaFoldDB" id="A0A9X6NDY9"/>
<evidence type="ECO:0000313" key="3">
    <source>
        <dbReference type="EMBL" id="OWA52395.1"/>
    </source>
</evidence>
<keyword evidence="1" id="KW-0472">Membrane</keyword>
<evidence type="ECO:0000313" key="4">
    <source>
        <dbReference type="Proteomes" id="UP000192578"/>
    </source>
</evidence>
<sequence length="170" mass="17204">MPRLTIQLLLFLQLSFLGCISGADDPVVENCSFANMIMLVRTTTPATASREGNVECSLCIEKSKVKVVLAGSAALTTLLAAPALAAGAMAVVGVTATGPVAGGLTAWLMSAGGPAWLYGLFQSVGMAGLSATGAALWAIGAGGGVLLIMNGQDHICASFRCGLIPEQCFN</sequence>
<reference evidence="4" key="1">
    <citation type="submission" date="2017-01" db="EMBL/GenBank/DDBJ databases">
        <title>Comparative genomics of anhydrobiosis in the tardigrade Hypsibius dujardini.</title>
        <authorList>
            <person name="Yoshida Y."/>
            <person name="Koutsovoulos G."/>
            <person name="Laetsch D."/>
            <person name="Stevens L."/>
            <person name="Kumar S."/>
            <person name="Horikawa D."/>
            <person name="Ishino K."/>
            <person name="Komine S."/>
            <person name="Tomita M."/>
            <person name="Blaxter M."/>
            <person name="Arakawa K."/>
        </authorList>
    </citation>
    <scope>NUCLEOTIDE SEQUENCE [LARGE SCALE GENOMIC DNA]</scope>
    <source>
        <strain evidence="4">Z151</strain>
    </source>
</reference>
<feature type="signal peptide" evidence="2">
    <location>
        <begin position="1"/>
        <end position="22"/>
    </location>
</feature>
<name>A0A9X6NDY9_HYPEX</name>
<keyword evidence="2" id="KW-0732">Signal</keyword>
<protein>
    <submittedName>
        <fullName evidence="3">Uncharacterized protein</fullName>
    </submittedName>
</protein>
<comment type="caution">
    <text evidence="3">The sequence shown here is derived from an EMBL/GenBank/DDBJ whole genome shotgun (WGS) entry which is preliminary data.</text>
</comment>
<feature type="transmembrane region" description="Helical" evidence="1">
    <location>
        <begin position="104"/>
        <end position="121"/>
    </location>
</feature>
<accession>A0A9X6NDY9</accession>
<feature type="transmembrane region" description="Helical" evidence="1">
    <location>
        <begin position="67"/>
        <end position="92"/>
    </location>
</feature>
<keyword evidence="4" id="KW-1185">Reference proteome</keyword>
<organism evidence="3 4">
    <name type="scientific">Hypsibius exemplaris</name>
    <name type="common">Freshwater tardigrade</name>
    <dbReference type="NCBI Taxonomy" id="2072580"/>
    <lineage>
        <taxon>Eukaryota</taxon>
        <taxon>Metazoa</taxon>
        <taxon>Ecdysozoa</taxon>
        <taxon>Tardigrada</taxon>
        <taxon>Eutardigrada</taxon>
        <taxon>Parachela</taxon>
        <taxon>Hypsibioidea</taxon>
        <taxon>Hypsibiidae</taxon>
        <taxon>Hypsibius</taxon>
    </lineage>
</organism>
<dbReference type="EMBL" id="MTYJ01000266">
    <property type="protein sequence ID" value="OWA52395.1"/>
    <property type="molecule type" value="Genomic_DNA"/>
</dbReference>
<proteinExistence type="predicted"/>
<evidence type="ECO:0000256" key="1">
    <source>
        <dbReference type="SAM" id="Phobius"/>
    </source>
</evidence>
<dbReference type="PROSITE" id="PS51257">
    <property type="entry name" value="PROKAR_LIPOPROTEIN"/>
    <property type="match status" value="1"/>
</dbReference>
<keyword evidence="1" id="KW-0812">Transmembrane</keyword>
<feature type="transmembrane region" description="Helical" evidence="1">
    <location>
        <begin position="127"/>
        <end position="149"/>
    </location>
</feature>
<feature type="chain" id="PRO_5040857428" evidence="2">
    <location>
        <begin position="23"/>
        <end position="170"/>
    </location>
</feature>